<name>A0A561EIJ6_9ACTN</name>
<evidence type="ECO:0000313" key="1">
    <source>
        <dbReference type="EMBL" id="TWE15445.1"/>
    </source>
</evidence>
<protein>
    <submittedName>
        <fullName evidence="1">Uncharacterized protein DUF2797</fullName>
    </submittedName>
</protein>
<keyword evidence="2" id="KW-1185">Reference proteome</keyword>
<dbReference type="InterPro" id="IPR021246">
    <property type="entry name" value="DUF2797"/>
</dbReference>
<evidence type="ECO:0000313" key="2">
    <source>
        <dbReference type="Proteomes" id="UP000318416"/>
    </source>
</evidence>
<sequence length="308" mass="33225">MSKSAPPRHAPGWIATGLRWRGGLPSLTAVNGRREHERVAGAGTAVSWLVSGPRRCTGVWTAGRYHPCPHLAIIEPGAKAVQCEACQGADLGLALARDQILDDGRTYHLYLAWFGRGMLKVGITGEQRGTARLLEQAALAFTFVGRGRLPGVRRAELTVAQAGLARERLATRAKAERWWGLPDAEQRRQELVELRAGALRVLDGHAIEVFPAGPVVDHVELFGLADGAPPVYREVAALSDGATVAGTLRAPVGRHLFLDTDQHEPPLLLDTRLLTGWTLAPAERVPCGGLDLQLCRKPEEPGAQEALF</sequence>
<dbReference type="EMBL" id="VIVR01000001">
    <property type="protein sequence ID" value="TWE15445.1"/>
    <property type="molecule type" value="Genomic_DNA"/>
</dbReference>
<reference evidence="1 2" key="1">
    <citation type="submission" date="2019-06" db="EMBL/GenBank/DDBJ databases">
        <title>Sequencing the genomes of 1000 actinobacteria strains.</title>
        <authorList>
            <person name="Klenk H.-P."/>
        </authorList>
    </citation>
    <scope>NUCLEOTIDE SEQUENCE [LARGE SCALE GENOMIC DNA]</scope>
    <source>
        <strain evidence="1 2">DSM 41649</strain>
    </source>
</reference>
<organism evidence="1 2">
    <name type="scientific">Kitasatospora atroaurantiaca</name>
    <dbReference type="NCBI Taxonomy" id="285545"/>
    <lineage>
        <taxon>Bacteria</taxon>
        <taxon>Bacillati</taxon>
        <taxon>Actinomycetota</taxon>
        <taxon>Actinomycetes</taxon>
        <taxon>Kitasatosporales</taxon>
        <taxon>Streptomycetaceae</taxon>
        <taxon>Kitasatospora</taxon>
    </lineage>
</organism>
<proteinExistence type="predicted"/>
<comment type="caution">
    <text evidence="1">The sequence shown here is derived from an EMBL/GenBank/DDBJ whole genome shotgun (WGS) entry which is preliminary data.</text>
</comment>
<dbReference type="OrthoDB" id="3171606at2"/>
<dbReference type="RefSeq" id="WP_145786917.1">
    <property type="nucleotide sequence ID" value="NZ_BAAABR010000014.1"/>
</dbReference>
<accession>A0A561EIJ6</accession>
<dbReference type="Pfam" id="PF10977">
    <property type="entry name" value="DUF2797"/>
    <property type="match status" value="1"/>
</dbReference>
<dbReference type="Proteomes" id="UP000318416">
    <property type="component" value="Unassembled WGS sequence"/>
</dbReference>
<gene>
    <name evidence="1" type="ORF">FB465_0339</name>
</gene>
<dbReference type="AlphaFoldDB" id="A0A561EIJ6"/>